<evidence type="ECO:0000259" key="2">
    <source>
        <dbReference type="PROSITE" id="PS50011"/>
    </source>
</evidence>
<dbReference type="SMART" id="SM00220">
    <property type="entry name" value="S_TKc"/>
    <property type="match status" value="1"/>
</dbReference>
<gene>
    <name evidence="3" type="ORF">Tco_0657453</name>
</gene>
<comment type="caution">
    <text evidence="3">The sequence shown here is derived from an EMBL/GenBank/DDBJ whole genome shotgun (WGS) entry which is preliminary data.</text>
</comment>
<dbReference type="Pfam" id="PF00069">
    <property type="entry name" value="Pkinase"/>
    <property type="match status" value="1"/>
</dbReference>
<dbReference type="Gene3D" id="2.60.40.150">
    <property type="entry name" value="C2 domain"/>
    <property type="match status" value="2"/>
</dbReference>
<name>A0ABQ4XBU1_9ASTR</name>
<dbReference type="PROSITE" id="PS50011">
    <property type="entry name" value="PROTEIN_KINASE_DOM"/>
    <property type="match status" value="1"/>
</dbReference>
<evidence type="ECO:0000313" key="3">
    <source>
        <dbReference type="EMBL" id="GJS62669.1"/>
    </source>
</evidence>
<dbReference type="InterPro" id="IPR008271">
    <property type="entry name" value="Ser/Thr_kinase_AS"/>
</dbReference>
<dbReference type="Gene3D" id="1.10.510.10">
    <property type="entry name" value="Transferase(Phosphotransferase) domain 1"/>
    <property type="match status" value="1"/>
</dbReference>
<evidence type="ECO:0000313" key="4">
    <source>
        <dbReference type="Proteomes" id="UP001151760"/>
    </source>
</evidence>
<dbReference type="PANTHER" id="PTHR27003:SF384">
    <property type="entry name" value="CONCANAVALIN A-LIKE LECTIN_GLUCANASE DOMAIN-CONTAINING PROTEIN-RELATED"/>
    <property type="match status" value="1"/>
</dbReference>
<sequence>MRVEQILASFDVKARERKYVAVMMGVAEFKGLTKLGSFTSLSSSLGQILMQLHMVVCRHFRQSASSLPILQLPICSGMWVLKINESNRQPLAILRPNSSLSAALNLFVQSEFPLLMIMIRWMFTLEVKGKLAHSQGPKIVAVKRLDRRNGQGDVEFWNEITILSSYQHENIVSLLGYCDESGERILIYEYVTRGSLDYQNGPLQRVLHCDIKSSNILLDENWNSKISDFGLANIGNANPQNSVVVTNPVGTIGYCDPVFAETGFLTKESDVYSLGVVLFEILFGRLCTDKPPFLKVVNEFHEQNRIEEIIFGNIKDKINSSSLELFTTIAYQCLKEDREERPLAIHIVRALEAAVHCQMNNIKFSEQPVGILNVKIIKAIDLKKVLGVFAPNTYVNLRLTKDEEDVTSKKTKVVNQDVNPEWNEEFSLLVKNLDVQALEILVSQDKGDESTDGQWINVVPLKRFRPEQRETHRLDLFKNMYSQNSKSYGQIMVEVTYKPFGGLVRKRANTSKNPVWNEKFEFTFDKAPTDRILTLYVYGSSTWLQSFTGWNDFSVSDNYIKISLAEIVNKKHTNKIYQLASSKFGDAGLRVEMEWRYLARIPQLCSSSRSDLFRTDFQVVGCRILQVVSELRFAGSRQQKFLVLRFFDVKEQQGIDRYRFLSSSIVRVRDKV</sequence>
<organism evidence="3 4">
    <name type="scientific">Tanacetum coccineum</name>
    <dbReference type="NCBI Taxonomy" id="301880"/>
    <lineage>
        <taxon>Eukaryota</taxon>
        <taxon>Viridiplantae</taxon>
        <taxon>Streptophyta</taxon>
        <taxon>Embryophyta</taxon>
        <taxon>Tracheophyta</taxon>
        <taxon>Spermatophyta</taxon>
        <taxon>Magnoliopsida</taxon>
        <taxon>eudicotyledons</taxon>
        <taxon>Gunneridae</taxon>
        <taxon>Pentapetalae</taxon>
        <taxon>asterids</taxon>
        <taxon>campanulids</taxon>
        <taxon>Asterales</taxon>
        <taxon>Asteraceae</taxon>
        <taxon>Asteroideae</taxon>
        <taxon>Anthemideae</taxon>
        <taxon>Anthemidinae</taxon>
        <taxon>Tanacetum</taxon>
    </lineage>
</organism>
<dbReference type="EMBL" id="BQNB010009376">
    <property type="protein sequence ID" value="GJS62669.1"/>
    <property type="molecule type" value="Genomic_DNA"/>
</dbReference>
<feature type="domain" description="Protein kinase" evidence="2">
    <location>
        <begin position="112"/>
        <end position="355"/>
    </location>
</feature>
<dbReference type="InterPro" id="IPR011009">
    <property type="entry name" value="Kinase-like_dom_sf"/>
</dbReference>
<dbReference type="InterPro" id="IPR001245">
    <property type="entry name" value="Ser-Thr/Tyr_kinase_cat_dom"/>
</dbReference>
<dbReference type="SUPFAM" id="SSF49562">
    <property type="entry name" value="C2 domain (Calcium/lipid-binding domain, CaLB)"/>
    <property type="match status" value="2"/>
</dbReference>
<dbReference type="PROSITE" id="PS50004">
    <property type="entry name" value="C2"/>
    <property type="match status" value="1"/>
</dbReference>
<protein>
    <submittedName>
        <fullName evidence="3">Protein kinase, ATP binding site-containing protein</fullName>
    </submittedName>
</protein>
<feature type="domain" description="C2" evidence="1">
    <location>
        <begin position="358"/>
        <end position="474"/>
    </location>
</feature>
<evidence type="ECO:0000259" key="1">
    <source>
        <dbReference type="PROSITE" id="PS50004"/>
    </source>
</evidence>
<dbReference type="InterPro" id="IPR000719">
    <property type="entry name" value="Prot_kinase_dom"/>
</dbReference>
<dbReference type="SUPFAM" id="SSF56112">
    <property type="entry name" value="Protein kinase-like (PK-like)"/>
    <property type="match status" value="1"/>
</dbReference>
<dbReference type="GO" id="GO:0016301">
    <property type="term" value="F:kinase activity"/>
    <property type="evidence" value="ECO:0007669"/>
    <property type="project" value="UniProtKB-KW"/>
</dbReference>
<dbReference type="PANTHER" id="PTHR27003">
    <property type="entry name" value="OS07G0166700 PROTEIN"/>
    <property type="match status" value="1"/>
</dbReference>
<keyword evidence="4" id="KW-1185">Reference proteome</keyword>
<keyword evidence="3" id="KW-0808">Transferase</keyword>
<dbReference type="InterPro" id="IPR000008">
    <property type="entry name" value="C2_dom"/>
</dbReference>
<dbReference type="InterPro" id="IPR035892">
    <property type="entry name" value="C2_domain_sf"/>
</dbReference>
<reference evidence="3" key="1">
    <citation type="journal article" date="2022" name="Int. J. Mol. Sci.">
        <title>Draft Genome of Tanacetum Coccineum: Genomic Comparison of Closely Related Tanacetum-Family Plants.</title>
        <authorList>
            <person name="Yamashiro T."/>
            <person name="Shiraishi A."/>
            <person name="Nakayama K."/>
            <person name="Satake H."/>
        </authorList>
    </citation>
    <scope>NUCLEOTIDE SEQUENCE</scope>
</reference>
<dbReference type="Pfam" id="PF07714">
    <property type="entry name" value="PK_Tyr_Ser-Thr"/>
    <property type="match status" value="1"/>
</dbReference>
<reference evidence="3" key="2">
    <citation type="submission" date="2022-01" db="EMBL/GenBank/DDBJ databases">
        <authorList>
            <person name="Yamashiro T."/>
            <person name="Shiraishi A."/>
            <person name="Satake H."/>
            <person name="Nakayama K."/>
        </authorList>
    </citation>
    <scope>NUCLEOTIDE SEQUENCE</scope>
</reference>
<dbReference type="Gene3D" id="3.30.200.20">
    <property type="entry name" value="Phosphorylase Kinase, domain 1"/>
    <property type="match status" value="1"/>
</dbReference>
<dbReference type="Proteomes" id="UP001151760">
    <property type="component" value="Unassembled WGS sequence"/>
</dbReference>
<dbReference type="InterPro" id="IPR045272">
    <property type="entry name" value="ANXUR1/2-like"/>
</dbReference>
<dbReference type="Pfam" id="PF00168">
    <property type="entry name" value="C2"/>
    <property type="match status" value="2"/>
</dbReference>
<dbReference type="PROSITE" id="PS00108">
    <property type="entry name" value="PROTEIN_KINASE_ST"/>
    <property type="match status" value="1"/>
</dbReference>
<proteinExistence type="predicted"/>
<keyword evidence="3" id="KW-0418">Kinase</keyword>
<accession>A0ABQ4XBU1</accession>
<dbReference type="SMART" id="SM00239">
    <property type="entry name" value="C2"/>
    <property type="match status" value="2"/>
</dbReference>